<feature type="domain" description="ABC transporter" evidence="16">
    <location>
        <begin position="8"/>
        <end position="247"/>
    </location>
</feature>
<keyword evidence="9" id="KW-0406">Ion transport</keyword>
<name>A0ABU7VCL6_9BACI</name>
<dbReference type="SUPFAM" id="SSF52540">
    <property type="entry name" value="P-loop containing nucleoside triphosphate hydrolases"/>
    <property type="match status" value="1"/>
</dbReference>
<evidence type="ECO:0000313" key="17">
    <source>
        <dbReference type="EMBL" id="MEF2291416.1"/>
    </source>
</evidence>
<evidence type="ECO:0000256" key="4">
    <source>
        <dbReference type="ARBA" id="ARBA00022475"/>
    </source>
</evidence>
<keyword evidence="11" id="KW-0472">Membrane</keyword>
<dbReference type="EC" id="7.2.2.11" evidence="13"/>
<dbReference type="Proteomes" id="UP001356080">
    <property type="component" value="Unassembled WGS sequence"/>
</dbReference>
<accession>A0ABU7VCL6</accession>
<protein>
    <recommendedName>
        <fullName evidence="14">Nickel import system ATP-binding protein NikD</fullName>
        <ecNumber evidence="13">7.2.2.11</ecNumber>
    </recommendedName>
</protein>
<evidence type="ECO:0000256" key="14">
    <source>
        <dbReference type="ARBA" id="ARBA00044143"/>
    </source>
</evidence>
<dbReference type="Gene3D" id="3.40.50.300">
    <property type="entry name" value="P-loop containing nucleotide triphosphate hydrolases"/>
    <property type="match status" value="1"/>
</dbReference>
<keyword evidence="18" id="KW-1185">Reference proteome</keyword>
<dbReference type="SMART" id="SM00382">
    <property type="entry name" value="AAA"/>
    <property type="match status" value="1"/>
</dbReference>
<keyword evidence="7 17" id="KW-0067">ATP-binding</keyword>
<comment type="catalytic activity">
    <reaction evidence="15">
        <text>Ni(2+)(out) + ATP + H2O = Ni(2+)(in) + ADP + phosphate + H(+)</text>
        <dbReference type="Rhea" id="RHEA:15557"/>
        <dbReference type="ChEBI" id="CHEBI:15377"/>
        <dbReference type="ChEBI" id="CHEBI:15378"/>
        <dbReference type="ChEBI" id="CHEBI:30616"/>
        <dbReference type="ChEBI" id="CHEBI:43474"/>
        <dbReference type="ChEBI" id="CHEBI:49786"/>
        <dbReference type="ChEBI" id="CHEBI:456216"/>
        <dbReference type="EC" id="7.2.2.11"/>
    </reaction>
    <physiologicalReaction direction="left-to-right" evidence="15">
        <dbReference type="Rhea" id="RHEA:15558"/>
    </physiologicalReaction>
</comment>
<keyword evidence="10" id="KW-0921">Nickel transport</keyword>
<proteinExistence type="inferred from homology"/>
<evidence type="ECO:0000256" key="15">
    <source>
        <dbReference type="ARBA" id="ARBA00048610"/>
    </source>
</evidence>
<evidence type="ECO:0000256" key="2">
    <source>
        <dbReference type="ARBA" id="ARBA00005417"/>
    </source>
</evidence>
<keyword evidence="6" id="KW-0547">Nucleotide-binding</keyword>
<evidence type="ECO:0000256" key="8">
    <source>
        <dbReference type="ARBA" id="ARBA00022967"/>
    </source>
</evidence>
<evidence type="ECO:0000256" key="5">
    <source>
        <dbReference type="ARBA" id="ARBA00022596"/>
    </source>
</evidence>
<dbReference type="InterPro" id="IPR017871">
    <property type="entry name" value="ABC_transporter-like_CS"/>
</dbReference>
<evidence type="ECO:0000256" key="12">
    <source>
        <dbReference type="ARBA" id="ARBA00038669"/>
    </source>
</evidence>
<evidence type="ECO:0000256" key="11">
    <source>
        <dbReference type="ARBA" id="ARBA00023136"/>
    </source>
</evidence>
<organism evidence="17 18">
    <name type="scientific">Virgibacillus dokdonensis</name>
    <dbReference type="NCBI Taxonomy" id="302167"/>
    <lineage>
        <taxon>Bacteria</taxon>
        <taxon>Bacillati</taxon>
        <taxon>Bacillota</taxon>
        <taxon>Bacilli</taxon>
        <taxon>Bacillales</taxon>
        <taxon>Bacillaceae</taxon>
        <taxon>Virgibacillus</taxon>
    </lineage>
</organism>
<comment type="similarity">
    <text evidence="2">Belongs to the ABC transporter superfamily.</text>
</comment>
<evidence type="ECO:0000256" key="10">
    <source>
        <dbReference type="ARBA" id="ARBA00023112"/>
    </source>
</evidence>
<dbReference type="PANTHER" id="PTHR43297">
    <property type="entry name" value="OLIGOPEPTIDE TRANSPORT ATP-BINDING PROTEIN APPD"/>
    <property type="match status" value="1"/>
</dbReference>
<dbReference type="EMBL" id="JAZHPM010000007">
    <property type="protein sequence ID" value="MEF2291416.1"/>
    <property type="molecule type" value="Genomic_DNA"/>
</dbReference>
<dbReference type="InterPro" id="IPR050388">
    <property type="entry name" value="ABC_Ni/Peptide_Import"/>
</dbReference>
<dbReference type="Pfam" id="PF00005">
    <property type="entry name" value="ABC_tran"/>
    <property type="match status" value="1"/>
</dbReference>
<comment type="subunit">
    <text evidence="12">The complex is composed of two ATP-binding proteins (NikD and NikE), two transmembrane proteins (NikB and NikC) and a solute-binding protein (NikA).</text>
</comment>
<keyword evidence="5" id="KW-0533">Nickel</keyword>
<dbReference type="PROSITE" id="PS50893">
    <property type="entry name" value="ABC_TRANSPORTER_2"/>
    <property type="match status" value="1"/>
</dbReference>
<evidence type="ECO:0000259" key="16">
    <source>
        <dbReference type="PROSITE" id="PS50893"/>
    </source>
</evidence>
<keyword evidence="4" id="KW-1003">Cell membrane</keyword>
<dbReference type="PROSITE" id="PS00211">
    <property type="entry name" value="ABC_TRANSPORTER_1"/>
    <property type="match status" value="1"/>
</dbReference>
<dbReference type="InterPro" id="IPR003593">
    <property type="entry name" value="AAA+_ATPase"/>
</dbReference>
<evidence type="ECO:0000256" key="13">
    <source>
        <dbReference type="ARBA" id="ARBA00039098"/>
    </source>
</evidence>
<evidence type="ECO:0000256" key="9">
    <source>
        <dbReference type="ARBA" id="ARBA00023065"/>
    </source>
</evidence>
<keyword evidence="8" id="KW-1278">Translocase</keyword>
<evidence type="ECO:0000313" key="18">
    <source>
        <dbReference type="Proteomes" id="UP001356080"/>
    </source>
</evidence>
<sequence length="269" mass="29759">MNEPFLSIRDLHISFSRYTPKLTIEQITPVRSLNIEIYRGEILAVVGASGSGKSLLAHAIMGILPSNAKMSGEIYYDGQPLTPKKIKQLQGEKIAFIPQSINYLDPLMKVKKQVQIGLPKKGKKKIQESLFEAYDLQKQDGDLYPFQLSGGMLRRVLFATSVRDSVKLVIADEPTPGIHAEALDKVLKQLRVFAENGMAVLLITHDILSALSISDRVTIMKDGTALETASANKFEGRGEQLKTSYAKALWRALPTNDFLNAEGLDNVTM</sequence>
<dbReference type="GO" id="GO:0005524">
    <property type="term" value="F:ATP binding"/>
    <property type="evidence" value="ECO:0007669"/>
    <property type="project" value="UniProtKB-KW"/>
</dbReference>
<dbReference type="PANTHER" id="PTHR43297:SF13">
    <property type="entry name" value="NICKEL ABC TRANSPORTER, ATP-BINDING PROTEIN"/>
    <property type="match status" value="1"/>
</dbReference>
<comment type="caution">
    <text evidence="17">The sequence shown here is derived from an EMBL/GenBank/DDBJ whole genome shotgun (WGS) entry which is preliminary data.</text>
</comment>
<evidence type="ECO:0000256" key="7">
    <source>
        <dbReference type="ARBA" id="ARBA00022840"/>
    </source>
</evidence>
<dbReference type="InterPro" id="IPR027417">
    <property type="entry name" value="P-loop_NTPase"/>
</dbReference>
<reference evidence="17 18" key="1">
    <citation type="submission" date="2024-01" db="EMBL/GenBank/DDBJ databases">
        <title>Survival strategy associated with biotechnological potential of Virgibacillus dokdonensis T4.6 isolated from salt-fermented shrimp paste.</title>
        <authorList>
            <person name="Doan T.V."/>
            <person name="Quach N.T."/>
            <person name="Phi Q.-T."/>
        </authorList>
    </citation>
    <scope>NUCLEOTIDE SEQUENCE [LARGE SCALE GENOMIC DNA]</scope>
    <source>
        <strain evidence="17 18">T4.6</strain>
    </source>
</reference>
<dbReference type="InterPro" id="IPR003439">
    <property type="entry name" value="ABC_transporter-like_ATP-bd"/>
</dbReference>
<evidence type="ECO:0000256" key="3">
    <source>
        <dbReference type="ARBA" id="ARBA00022448"/>
    </source>
</evidence>
<comment type="subcellular location">
    <subcellularLocation>
        <location evidence="1">Cell membrane</location>
        <topology evidence="1">Peripheral membrane protein</topology>
    </subcellularLocation>
</comment>
<gene>
    <name evidence="17" type="ORF">V2W34_05245</name>
</gene>
<evidence type="ECO:0000256" key="1">
    <source>
        <dbReference type="ARBA" id="ARBA00004202"/>
    </source>
</evidence>
<keyword evidence="3" id="KW-0813">Transport</keyword>
<evidence type="ECO:0000256" key="6">
    <source>
        <dbReference type="ARBA" id="ARBA00022741"/>
    </source>
</evidence>